<reference evidence="2 3" key="2">
    <citation type="journal article" date="2009" name="BMC Microbiol.">
        <title>The genome sequence of Geobacter metallireducens: features of metabolism, physiology and regulation common and dissimilar to Geobacter sulfurreducens.</title>
        <authorList>
            <person name="Aklujkar M."/>
            <person name="Krushkal J."/>
            <person name="DiBartolo G."/>
            <person name="Lapidus A."/>
            <person name="Land M.L."/>
            <person name="Lovley D.R."/>
        </authorList>
    </citation>
    <scope>NUCLEOTIDE SEQUENCE [LARGE SCALE GENOMIC DNA]</scope>
    <source>
        <strain evidence="3">ATCC 53774 / DSM 7210 / GS-15</strain>
    </source>
</reference>
<reference evidence="2 3" key="1">
    <citation type="submission" date="2005-10" db="EMBL/GenBank/DDBJ databases">
        <title>Complete sequence of Geobacter metallireducens GS-15.</title>
        <authorList>
            <consortium name="US DOE Joint Genome Institute"/>
            <person name="Copeland A."/>
            <person name="Lucas S."/>
            <person name="Lapidus A."/>
            <person name="Barry K."/>
            <person name="Detter J.C."/>
            <person name="Glavina T."/>
            <person name="Hammon N."/>
            <person name="Israni S."/>
            <person name="Pitluck S."/>
            <person name="Di Bartolo G."/>
            <person name="Chain P."/>
            <person name="Schmutz J."/>
            <person name="Larimer F."/>
            <person name="Land M."/>
            <person name="Kyrpides N."/>
            <person name="Ivanova N."/>
            <person name="Richardson P."/>
        </authorList>
    </citation>
    <scope>NUCLEOTIDE SEQUENCE [LARGE SCALE GENOMIC DNA]</scope>
    <source>
        <strain evidence="3">ATCC 53774 / DSM 7210 / GS-15</strain>
    </source>
</reference>
<name>Q39SC8_GEOMG</name>
<dbReference type="PROSITE" id="PS51257">
    <property type="entry name" value="PROKAR_LIPOPROTEIN"/>
    <property type="match status" value="1"/>
</dbReference>
<dbReference type="InterPro" id="IPR029058">
    <property type="entry name" value="AB_hydrolase_fold"/>
</dbReference>
<dbReference type="KEGG" id="gme:Gmet_2627"/>
<accession>Q39SC8</accession>
<evidence type="ECO:0000256" key="1">
    <source>
        <dbReference type="SAM" id="MobiDB-lite"/>
    </source>
</evidence>
<dbReference type="AlphaFoldDB" id="Q39SC8"/>
<dbReference type="Proteomes" id="UP000007073">
    <property type="component" value="Chromosome"/>
</dbReference>
<protein>
    <submittedName>
        <fullName evidence="2">Lipoprotein, putative</fullName>
    </submittedName>
</protein>
<dbReference type="EMBL" id="CP000148">
    <property type="protein sequence ID" value="ABB32846.1"/>
    <property type="molecule type" value="Genomic_DNA"/>
</dbReference>
<evidence type="ECO:0000313" key="3">
    <source>
        <dbReference type="Proteomes" id="UP000007073"/>
    </source>
</evidence>
<feature type="compositionally biased region" description="Basic and acidic residues" evidence="1">
    <location>
        <begin position="304"/>
        <end position="335"/>
    </location>
</feature>
<keyword evidence="3" id="KW-1185">Reference proteome</keyword>
<organism evidence="2 3">
    <name type="scientific">Geobacter metallireducens (strain ATCC 53774 / DSM 7210 / GS-15)</name>
    <dbReference type="NCBI Taxonomy" id="269799"/>
    <lineage>
        <taxon>Bacteria</taxon>
        <taxon>Pseudomonadati</taxon>
        <taxon>Thermodesulfobacteriota</taxon>
        <taxon>Desulfuromonadia</taxon>
        <taxon>Geobacterales</taxon>
        <taxon>Geobacteraceae</taxon>
        <taxon>Geobacter</taxon>
    </lineage>
</organism>
<feature type="region of interest" description="Disordered" evidence="1">
    <location>
        <begin position="304"/>
        <end position="350"/>
    </location>
</feature>
<proteinExistence type="predicted"/>
<dbReference type="SUPFAM" id="SSF53474">
    <property type="entry name" value="alpha/beta-Hydrolases"/>
    <property type="match status" value="1"/>
</dbReference>
<dbReference type="STRING" id="269799.Gmet_2627"/>
<dbReference type="eggNOG" id="COG1073">
    <property type="taxonomic scope" value="Bacteria"/>
</dbReference>
<dbReference type="RefSeq" id="WP_004511834.1">
    <property type="nucleotide sequence ID" value="NC_007517.1"/>
</dbReference>
<gene>
    <name evidence="2" type="ordered locus">Gmet_2627</name>
</gene>
<keyword evidence="2" id="KW-0449">Lipoprotein</keyword>
<evidence type="ECO:0000313" key="2">
    <source>
        <dbReference type="EMBL" id="ABB32846.1"/>
    </source>
</evidence>
<sequence>MRWFSKGIISLALAALLTGCVGNDQYRTSYEPCNVAQQGAECRKSSLEQNDEYLLGFVEFDDQGWFWDRKQANVLIDRLLEKDALESGLLMVVYVHGWRHNASFDDDNVASFRETLKRIYSYEHLASQSEGRPERKVAGIYVGWRGLSANVEPFRTLSFWDRKNTADKVGHGALTDLLVQLEEVQFSHLKVYDETKSRLAQTKLIIVGHSFGGEMVYSALSQILVDRFSGDAESPQTFGDLVILVNPAFEASRFTPLHDLAGVRKWYADGQLPLVAIFTSETDQATKTAFPVGRTLSTLFEKYRPDDGKQKQADRHAVGHFEPYRTHELRPRPEAEAAPPQATETPEKKVADLRTAKSLRQQWIDLSSRNGWSLDLGNARLTHLGKSLPRNPLYVVAVDKQIIDGHGDIWNERFIDFMRQFILFTTIVEE</sequence>
<dbReference type="HOGENOM" id="CLU_039611_0_0_7"/>